<feature type="transmembrane region" description="Helical" evidence="6">
    <location>
        <begin position="374"/>
        <end position="396"/>
    </location>
</feature>
<keyword evidence="3 6" id="KW-0812">Transmembrane</keyword>
<organism evidence="8 9">
    <name type="scientific">Vanrija pseudolonga</name>
    <dbReference type="NCBI Taxonomy" id="143232"/>
    <lineage>
        <taxon>Eukaryota</taxon>
        <taxon>Fungi</taxon>
        <taxon>Dikarya</taxon>
        <taxon>Basidiomycota</taxon>
        <taxon>Agaricomycotina</taxon>
        <taxon>Tremellomycetes</taxon>
        <taxon>Trichosporonales</taxon>
        <taxon>Trichosporonaceae</taxon>
        <taxon>Vanrija</taxon>
    </lineage>
</organism>
<dbReference type="GO" id="GO:0016020">
    <property type="term" value="C:membrane"/>
    <property type="evidence" value="ECO:0007669"/>
    <property type="project" value="UniProtKB-SubCell"/>
</dbReference>
<feature type="domain" description="Major facilitator superfamily (MFS) profile" evidence="7">
    <location>
        <begin position="55"/>
        <end position="466"/>
    </location>
</feature>
<evidence type="ECO:0000313" key="8">
    <source>
        <dbReference type="EMBL" id="WOO83596.1"/>
    </source>
</evidence>
<evidence type="ECO:0000256" key="4">
    <source>
        <dbReference type="ARBA" id="ARBA00022989"/>
    </source>
</evidence>
<dbReference type="FunFam" id="1.20.1250.20:FF:000013">
    <property type="entry name" value="MFS general substrate transporter"/>
    <property type="match status" value="1"/>
</dbReference>
<feature type="transmembrane region" description="Helical" evidence="6">
    <location>
        <begin position="321"/>
        <end position="341"/>
    </location>
</feature>
<feature type="transmembrane region" description="Helical" evidence="6">
    <location>
        <begin position="441"/>
        <end position="462"/>
    </location>
</feature>
<reference evidence="8" key="1">
    <citation type="submission" date="2023-10" db="EMBL/GenBank/DDBJ databases">
        <authorList>
            <person name="Noh H."/>
        </authorList>
    </citation>
    <scope>NUCLEOTIDE SEQUENCE</scope>
    <source>
        <strain evidence="8">DUCC4014</strain>
    </source>
</reference>
<dbReference type="Pfam" id="PF07690">
    <property type="entry name" value="MFS_1"/>
    <property type="match status" value="1"/>
</dbReference>
<dbReference type="GO" id="GO:0022857">
    <property type="term" value="F:transmembrane transporter activity"/>
    <property type="evidence" value="ECO:0007669"/>
    <property type="project" value="InterPro"/>
</dbReference>
<dbReference type="InterPro" id="IPR020846">
    <property type="entry name" value="MFS_dom"/>
</dbReference>
<comment type="subcellular location">
    <subcellularLocation>
        <location evidence="1">Membrane</location>
        <topology evidence="1">Multi-pass membrane protein</topology>
    </subcellularLocation>
</comment>
<name>A0AAF0YFF4_9TREE</name>
<dbReference type="RefSeq" id="XP_062629622.1">
    <property type="nucleotide sequence ID" value="XM_062773638.1"/>
</dbReference>
<keyword evidence="5 6" id="KW-0472">Membrane</keyword>
<feature type="transmembrane region" description="Helical" evidence="6">
    <location>
        <begin position="95"/>
        <end position="117"/>
    </location>
</feature>
<feature type="transmembrane region" description="Helical" evidence="6">
    <location>
        <begin position="216"/>
        <end position="236"/>
    </location>
</feature>
<dbReference type="PANTHER" id="PTHR43791">
    <property type="entry name" value="PERMEASE-RELATED"/>
    <property type="match status" value="1"/>
</dbReference>
<accession>A0AAF0YFF4</accession>
<dbReference type="EMBL" id="CP086718">
    <property type="protein sequence ID" value="WOO83596.1"/>
    <property type="molecule type" value="Genomic_DNA"/>
</dbReference>
<feature type="transmembrane region" description="Helical" evidence="6">
    <location>
        <begin position="182"/>
        <end position="204"/>
    </location>
</feature>
<evidence type="ECO:0000313" key="9">
    <source>
        <dbReference type="Proteomes" id="UP000827549"/>
    </source>
</evidence>
<dbReference type="InterPro" id="IPR011701">
    <property type="entry name" value="MFS"/>
</dbReference>
<feature type="transmembrane region" description="Helical" evidence="6">
    <location>
        <begin position="284"/>
        <end position="309"/>
    </location>
</feature>
<dbReference type="PANTHER" id="PTHR43791:SF36">
    <property type="entry name" value="TRANSPORTER, PUTATIVE (AFU_ORTHOLOGUE AFUA_6G08340)-RELATED"/>
    <property type="match status" value="1"/>
</dbReference>
<dbReference type="GeneID" id="87810288"/>
<evidence type="ECO:0000256" key="1">
    <source>
        <dbReference type="ARBA" id="ARBA00004141"/>
    </source>
</evidence>
<evidence type="ECO:0000256" key="5">
    <source>
        <dbReference type="ARBA" id="ARBA00023136"/>
    </source>
</evidence>
<dbReference type="SUPFAM" id="SSF103473">
    <property type="entry name" value="MFS general substrate transporter"/>
    <property type="match status" value="1"/>
</dbReference>
<sequence>MSELHDTKEKNGIAVTHELNVSGSHHDAVHHDDPAYDVIDPAAERKLVFKLDILILPLTALLYLSAFLDRSNMGNAKLQGLFKILGSNPDTKFSIILSCFYITYIILNVPGTVLSTLVEPSMSIALGTLIWSVACSAQAGAHNFGGLVATRLFIGIGEAMFTCSVAMYYGMWYKRTEIAARVSLFIGSGTLAGAFGGLIAYGVSFIHSSKLETWRILFLIEGLPGILLALCIFLFLPSRPEKSSLDVNAAERELALRRLGGSRVAAGHAFEWSAVRHAFSQHTAYLNGVICIGLNCSVASVAGFLPTIVKSFGYSNARAQLFTVPPYAFAFVGSLIICFLSDRTKHRGLWVVLTQVCGTVGFAVLIGVTKNMGARYFGTFLVVLGGFGGIPLMLAWAGDTAGSQTTAAVRMGLMNGIGQCFAILASFIFPTKEGPHWYKGFGINLGFCVLSLITALYLTWYYRHENARRDKAGDFAPTSGALDSPSGEKGQVVVPQAQLHDYAPGFRYTT</sequence>
<keyword evidence="2" id="KW-0813">Transport</keyword>
<evidence type="ECO:0000256" key="3">
    <source>
        <dbReference type="ARBA" id="ARBA00022692"/>
    </source>
</evidence>
<dbReference type="Proteomes" id="UP000827549">
    <property type="component" value="Chromosome 5"/>
</dbReference>
<dbReference type="Gene3D" id="1.20.1250.20">
    <property type="entry name" value="MFS general substrate transporter like domains"/>
    <property type="match status" value="2"/>
</dbReference>
<gene>
    <name evidence="8" type="primary">SPAC11D3.18c_0</name>
    <name evidence="8" type="ORF">LOC62_05G007114</name>
</gene>
<evidence type="ECO:0000256" key="6">
    <source>
        <dbReference type="SAM" id="Phobius"/>
    </source>
</evidence>
<feature type="transmembrane region" description="Helical" evidence="6">
    <location>
        <begin position="148"/>
        <end position="170"/>
    </location>
</feature>
<protein>
    <submittedName>
        <fullName evidence="8">Purtative transporterC</fullName>
    </submittedName>
</protein>
<proteinExistence type="predicted"/>
<feature type="transmembrane region" description="Helical" evidence="6">
    <location>
        <begin position="408"/>
        <end position="429"/>
    </location>
</feature>
<feature type="transmembrane region" description="Helical" evidence="6">
    <location>
        <begin position="348"/>
        <end position="368"/>
    </location>
</feature>
<keyword evidence="4 6" id="KW-1133">Transmembrane helix</keyword>
<dbReference type="PROSITE" id="PS50850">
    <property type="entry name" value="MFS"/>
    <property type="match status" value="1"/>
</dbReference>
<dbReference type="AlphaFoldDB" id="A0AAF0YFF4"/>
<evidence type="ECO:0000256" key="2">
    <source>
        <dbReference type="ARBA" id="ARBA00022448"/>
    </source>
</evidence>
<dbReference type="InterPro" id="IPR036259">
    <property type="entry name" value="MFS_trans_sf"/>
</dbReference>
<keyword evidence="9" id="KW-1185">Reference proteome</keyword>
<evidence type="ECO:0000259" key="7">
    <source>
        <dbReference type="PROSITE" id="PS50850"/>
    </source>
</evidence>